<proteinExistence type="predicted"/>
<evidence type="ECO:0000256" key="1">
    <source>
        <dbReference type="SAM" id="MobiDB-lite"/>
    </source>
</evidence>
<organism evidence="2 3">
    <name type="scientific">Salipiger bermudensis (strain DSM 26914 / JCM 13377 / KCTC 12554 / HTCC2601)</name>
    <name type="common">Pelagibaca bermudensis</name>
    <dbReference type="NCBI Taxonomy" id="314265"/>
    <lineage>
        <taxon>Bacteria</taxon>
        <taxon>Pseudomonadati</taxon>
        <taxon>Pseudomonadota</taxon>
        <taxon>Alphaproteobacteria</taxon>
        <taxon>Rhodobacterales</taxon>
        <taxon>Roseobacteraceae</taxon>
        <taxon>Salipiger</taxon>
    </lineage>
</organism>
<comment type="caution">
    <text evidence="2">The sequence shown here is derived from an EMBL/GenBank/DDBJ whole genome shotgun (WGS) entry which is preliminary data.</text>
</comment>
<dbReference type="EMBL" id="AATQ01000001">
    <property type="protein sequence ID" value="EAU48795.1"/>
    <property type="molecule type" value="Genomic_DNA"/>
</dbReference>
<protein>
    <submittedName>
        <fullName evidence="2">Uncharacterized protein</fullName>
    </submittedName>
</protein>
<dbReference type="HOGENOM" id="CLU_3424865_0_0_5"/>
<gene>
    <name evidence="2" type="ORF">R2601_04443</name>
</gene>
<accession>Q0FVV7</accession>
<evidence type="ECO:0000313" key="2">
    <source>
        <dbReference type="EMBL" id="EAU48795.1"/>
    </source>
</evidence>
<dbReference type="AlphaFoldDB" id="Q0FVV7"/>
<name>Q0FVV7_SALBH</name>
<keyword evidence="3" id="KW-1185">Reference proteome</keyword>
<feature type="region of interest" description="Disordered" evidence="1">
    <location>
        <begin position="1"/>
        <end position="22"/>
    </location>
</feature>
<sequence>MLSLPLLPASESSSAPPSMVSP</sequence>
<dbReference type="Proteomes" id="UP000006230">
    <property type="component" value="Unassembled WGS sequence"/>
</dbReference>
<reference evidence="2 3" key="1">
    <citation type="journal article" date="2010" name="J. Bacteriol.">
        <title>Genome sequences of Pelagibaca bermudensis HTCC2601T and Maritimibacter alkaliphilus HTCC2654T, the type strains of two marine Roseobacter genera.</title>
        <authorList>
            <person name="Thrash J.C."/>
            <person name="Cho J.C."/>
            <person name="Ferriera S."/>
            <person name="Johnson J."/>
            <person name="Vergin K.L."/>
            <person name="Giovannoni S.J."/>
        </authorList>
    </citation>
    <scope>NUCLEOTIDE SEQUENCE [LARGE SCALE GENOMIC DNA]</scope>
    <source>
        <strain evidence="3">DSM 26914 / JCM 13377 / KCTC 12554 / HTCC2601</strain>
    </source>
</reference>
<evidence type="ECO:0000313" key="3">
    <source>
        <dbReference type="Proteomes" id="UP000006230"/>
    </source>
</evidence>